<gene>
    <name evidence="3" type="ORF">SPSYN_00693</name>
</gene>
<dbReference type="EMBL" id="LSRS01000002">
    <property type="protein sequence ID" value="KAF1085956.1"/>
    <property type="molecule type" value="Genomic_DNA"/>
</dbReference>
<sequence>MKQKNFFYIFLTLIFLFSMSFVQLAQAATIDAKSLQNLFNRLDNTNKWDWYKTRVDDSLIAWDESHIMRSYLLMYEATKDKQYLNKFIEHADSVLARRDSVRGVTDYRGLSLPAWRSGYYTDYKTYYIYAVQTGLTAAPLAQFATIVKKDQSLSTYSAKANKYLQAAKDAIDAHDMSAKPQYLEVNSRWIVEGNTIHLARPINMNLAQGSAMLSIYEASGDKAYLNKATKIANYFKKYLRVNTSSNAYVWNYFPDDSRFSSIIEDLNHSVLDNEFIYLAYRNGIFNNADMQKFANTASKVLIKKDGSIANYLDGTGTASMPGAISHWLWFEPWAPSLLDVSYKLLAAKSSVHPVELQGVALLNYAFARNNTSNPEPDPSDPTPEPVPVPGNLITNGDFNAGMTGWVNNRSSAVINSEANGNKYLTNTYNFDFFQVLNLKPGTYTLNAKAKKGTAAQSARIVIQFFHSNGSNTVPYAFTYSNKGSGWEAMPEMTVKVPDTAITTRVYLSVNGGSGNCHFDDISLVAENNTTPVPDKQGPDVVISAPVEGSELKDTATINIATSDESGVSRVVIAYATGVQDTWTTIGEATLSEGTKTNGTWKLTWDVANIKNGTYYIHATAEDSMGNTSTSKPVTCLINNPVTNTGDNLITNGDFNAGMTGWVNNRSSAVINSEANGNKYLTNTYNFDFFQVLNLKPGTYTLNAKAKKGTAAQSARIVIQFFHSNGSNTVPYAFTYSNKGSGWEAMPEMTVKVPDTAITTRVYLSVNGGSGNCHFDDISLVAKG</sequence>
<dbReference type="SUPFAM" id="SSF49785">
    <property type="entry name" value="Galactose-binding domain-like"/>
    <property type="match status" value="2"/>
</dbReference>
<keyword evidence="2" id="KW-0732">Signal</keyword>
<dbReference type="Gene3D" id="2.60.120.260">
    <property type="entry name" value="Galactose-binding domain-like"/>
    <property type="match status" value="2"/>
</dbReference>
<evidence type="ECO:0000256" key="1">
    <source>
        <dbReference type="SAM" id="MobiDB-lite"/>
    </source>
</evidence>
<evidence type="ECO:0000313" key="4">
    <source>
        <dbReference type="Proteomes" id="UP000798488"/>
    </source>
</evidence>
<feature type="signal peptide" evidence="2">
    <location>
        <begin position="1"/>
        <end position="27"/>
    </location>
</feature>
<dbReference type="RefSeq" id="WP_161821107.1">
    <property type="nucleotide sequence ID" value="NZ_LSRS01000002.1"/>
</dbReference>
<dbReference type="SUPFAM" id="SSF48208">
    <property type="entry name" value="Six-hairpin glycosidases"/>
    <property type="match status" value="1"/>
</dbReference>
<organism evidence="3 4">
    <name type="scientific">Sporotomaculum syntrophicum</name>
    <dbReference type="NCBI Taxonomy" id="182264"/>
    <lineage>
        <taxon>Bacteria</taxon>
        <taxon>Bacillati</taxon>
        <taxon>Bacillota</taxon>
        <taxon>Clostridia</taxon>
        <taxon>Eubacteriales</taxon>
        <taxon>Desulfallaceae</taxon>
        <taxon>Sporotomaculum</taxon>
    </lineage>
</organism>
<protein>
    <submittedName>
        <fullName evidence="3">Y_Y_Y domain protein</fullName>
    </submittedName>
</protein>
<dbReference type="GO" id="GO:0005975">
    <property type="term" value="P:carbohydrate metabolic process"/>
    <property type="evidence" value="ECO:0007669"/>
    <property type="project" value="InterPro"/>
</dbReference>
<accession>A0A9D2WS79</accession>
<dbReference type="Pfam" id="PF17957">
    <property type="entry name" value="Big_7"/>
    <property type="match status" value="1"/>
</dbReference>
<feature type="chain" id="PRO_5039073894" evidence="2">
    <location>
        <begin position="28"/>
        <end position="783"/>
    </location>
</feature>
<evidence type="ECO:0000313" key="3">
    <source>
        <dbReference type="EMBL" id="KAF1085956.1"/>
    </source>
</evidence>
<comment type="caution">
    <text evidence="3">The sequence shown here is derived from an EMBL/GenBank/DDBJ whole genome shotgun (WGS) entry which is preliminary data.</text>
</comment>
<keyword evidence="4" id="KW-1185">Reference proteome</keyword>
<evidence type="ECO:0000256" key="2">
    <source>
        <dbReference type="SAM" id="SignalP"/>
    </source>
</evidence>
<proteinExistence type="predicted"/>
<feature type="region of interest" description="Disordered" evidence="1">
    <location>
        <begin position="370"/>
        <end position="393"/>
    </location>
</feature>
<dbReference type="AlphaFoldDB" id="A0A9D2WS79"/>
<reference evidence="3" key="1">
    <citation type="submission" date="2016-02" db="EMBL/GenBank/DDBJ databases">
        <title>Draft Genome Sequence of Sporotomaculum syntrophicum Strain FB, a Syntrophic Benzoate Degrader.</title>
        <authorList>
            <person name="Nobu M.K."/>
            <person name="Narihiro T."/>
            <person name="Qiu Y.-L."/>
            <person name="Ohashi A."/>
            <person name="Liu W.-T."/>
            <person name="Yuji S."/>
        </authorList>
    </citation>
    <scope>NUCLEOTIDE SEQUENCE</scope>
    <source>
        <strain evidence="3">FB</strain>
    </source>
</reference>
<dbReference type="InterPro" id="IPR013783">
    <property type="entry name" value="Ig-like_fold"/>
</dbReference>
<dbReference type="OrthoDB" id="1802546at2"/>
<feature type="compositionally biased region" description="Pro residues" evidence="1">
    <location>
        <begin position="375"/>
        <end position="388"/>
    </location>
</feature>
<dbReference type="Proteomes" id="UP000798488">
    <property type="component" value="Unassembled WGS sequence"/>
</dbReference>
<dbReference type="Gene3D" id="2.60.40.10">
    <property type="entry name" value="Immunoglobulins"/>
    <property type="match status" value="1"/>
</dbReference>
<dbReference type="InterPro" id="IPR008979">
    <property type="entry name" value="Galactose-bd-like_sf"/>
</dbReference>
<dbReference type="InterPro" id="IPR008928">
    <property type="entry name" value="6-hairpin_glycosidase_sf"/>
</dbReference>
<name>A0A9D2WS79_9FIRM</name>